<keyword evidence="4 11" id="KW-0548">Nucleotidyltransferase</keyword>
<dbReference type="EC" id="2.7.7.7" evidence="1"/>
<evidence type="ECO:0000256" key="5">
    <source>
        <dbReference type="ARBA" id="ARBA00022705"/>
    </source>
</evidence>
<name>A0A9X2PWN4_9BACT</name>
<evidence type="ECO:0000256" key="4">
    <source>
        <dbReference type="ARBA" id="ARBA00022695"/>
    </source>
</evidence>
<accession>A0A9X2PWN4</accession>
<proteinExistence type="inferred from homology"/>
<dbReference type="GO" id="GO:0006261">
    <property type="term" value="P:DNA-templated DNA replication"/>
    <property type="evidence" value="ECO:0007669"/>
    <property type="project" value="TreeGrafter"/>
</dbReference>
<dbReference type="Gene3D" id="1.10.8.60">
    <property type="match status" value="1"/>
</dbReference>
<dbReference type="Gene3D" id="1.20.272.10">
    <property type="match status" value="1"/>
</dbReference>
<keyword evidence="6" id="KW-0239">DNA-directed DNA polymerase</keyword>
<evidence type="ECO:0000313" key="16">
    <source>
        <dbReference type="EMBL" id="MCS4157850.1"/>
    </source>
</evidence>
<dbReference type="EMBL" id="JANTYZ010000002">
    <property type="protein sequence ID" value="MCS3864503.1"/>
    <property type="molecule type" value="Genomic_DNA"/>
</dbReference>
<dbReference type="EMBL" id="JANUBB010000003">
    <property type="protein sequence ID" value="MCS3951026.1"/>
    <property type="molecule type" value="Genomic_DNA"/>
</dbReference>
<feature type="domain" description="DNA polymerase III delta subunit-like C-terminal" evidence="10">
    <location>
        <begin position="214"/>
        <end position="334"/>
    </location>
</feature>
<evidence type="ECO:0000256" key="1">
    <source>
        <dbReference type="ARBA" id="ARBA00012417"/>
    </source>
</evidence>
<evidence type="ECO:0000259" key="9">
    <source>
        <dbReference type="Pfam" id="PF06144"/>
    </source>
</evidence>
<dbReference type="Proteomes" id="UP001155110">
    <property type="component" value="Unassembled WGS sequence"/>
</dbReference>
<dbReference type="GeneID" id="83727418"/>
<dbReference type="EMBL" id="JANUAU010000006">
    <property type="protein sequence ID" value="MCS3678217.1"/>
    <property type="molecule type" value="Genomic_DNA"/>
</dbReference>
<evidence type="ECO:0000313" key="11">
    <source>
        <dbReference type="EMBL" id="MCS3678217.1"/>
    </source>
</evidence>
<gene>
    <name evidence="15" type="ORF">GGP45_002085</name>
    <name evidence="12" type="ORF">GGP61_001174</name>
    <name evidence="11" type="ORF">GGP71_002147</name>
    <name evidence="13" type="ORF">GGP82_001049</name>
    <name evidence="14" type="ORF">GGP83_000967</name>
    <name evidence="16" type="ORF">GGP99_001817</name>
</gene>
<dbReference type="GO" id="GO:0003887">
    <property type="term" value="F:DNA-directed DNA polymerase activity"/>
    <property type="evidence" value="ECO:0007669"/>
    <property type="project" value="UniProtKB-KW"/>
</dbReference>
<evidence type="ECO:0000313" key="14">
    <source>
        <dbReference type="EMBL" id="MCS3951026.1"/>
    </source>
</evidence>
<dbReference type="Pfam" id="PF06144">
    <property type="entry name" value="DNA_pol3_delta"/>
    <property type="match status" value="1"/>
</dbReference>
<comment type="caution">
    <text evidence="11">The sequence shown here is derived from an EMBL/GenBank/DDBJ whole genome shotgun (WGS) entry which is preliminary data.</text>
</comment>
<evidence type="ECO:0000313" key="13">
    <source>
        <dbReference type="EMBL" id="MCS3864503.1"/>
    </source>
</evidence>
<reference evidence="11" key="1">
    <citation type="submission" date="2022-08" db="EMBL/GenBank/DDBJ databases">
        <title>Genomic Encyclopedia of Type Strains, Phase V (KMG-V): Genome sequencing to study the core and pangenomes of soil and plant-associated prokaryotes.</title>
        <authorList>
            <person name="Whitman W."/>
        </authorList>
    </citation>
    <scope>NUCLEOTIDE SEQUENCE</scope>
    <source>
        <strain evidence="11">0</strain>
        <strain evidence="13">SP2016B</strain>
        <strain evidence="14">SP2017</strain>
        <strain evidence="16">SP3002</strain>
        <strain evidence="15">SP3026</strain>
        <strain evidence="12">SP3049</strain>
    </source>
</reference>
<evidence type="ECO:0000259" key="10">
    <source>
        <dbReference type="Pfam" id="PF21694"/>
    </source>
</evidence>
<dbReference type="Proteomes" id="UP001155010">
    <property type="component" value="Unassembled WGS sequence"/>
</dbReference>
<dbReference type="InterPro" id="IPR010372">
    <property type="entry name" value="DNA_pol3_delta_N"/>
</dbReference>
<keyword evidence="5" id="KW-0235">DNA replication</keyword>
<dbReference type="GO" id="GO:0009360">
    <property type="term" value="C:DNA polymerase III complex"/>
    <property type="evidence" value="ECO:0007669"/>
    <property type="project" value="InterPro"/>
</dbReference>
<sequence length="347" mass="38750">MAKDTGPSYDDLATAFRHQNFEPLYFFFGEETFLIDELQELLIDEALDPSQHDFNLDVVYGSETEASEVIGLCQGFPAGAPKRVVVVREFEKLENNRQFKDYAAQPNPQAIVLLACTSKPNLSAHPYRALKEHATWSEFESPYDNEMPGWIQDYVQGQGYEIKPKAVQMLADYVGTDLQRAASEIEKLITFAGDATRLTADDVLAASGQTREFNVFELQSALGEGRPADAQRIVDRILQQASNPRSEAIMMVAVLNGYFDKLWKLQKPGALRENKYDLAGYIGVSPYFVEEYKHAAQRYDRSAIADAYSALVAADYELKGGASREASLVMTLLLRRLLPPDARPVAA</sequence>
<dbReference type="NCBIfam" id="TIGR01128">
    <property type="entry name" value="holA"/>
    <property type="match status" value="1"/>
</dbReference>
<dbReference type="InterPro" id="IPR008921">
    <property type="entry name" value="DNA_pol3_clamp-load_cplx_C"/>
</dbReference>
<evidence type="ECO:0000256" key="7">
    <source>
        <dbReference type="ARBA" id="ARBA00034754"/>
    </source>
</evidence>
<dbReference type="PANTHER" id="PTHR34388:SF1">
    <property type="entry name" value="DNA POLYMERASE III SUBUNIT DELTA"/>
    <property type="match status" value="1"/>
</dbReference>
<evidence type="ECO:0000313" key="12">
    <source>
        <dbReference type="EMBL" id="MCS3709571.1"/>
    </source>
</evidence>
<dbReference type="InterPro" id="IPR048466">
    <property type="entry name" value="DNA_pol3_delta-like_C"/>
</dbReference>
<dbReference type="GO" id="GO:0003677">
    <property type="term" value="F:DNA binding"/>
    <property type="evidence" value="ECO:0007669"/>
    <property type="project" value="InterPro"/>
</dbReference>
<dbReference type="EMBL" id="JANTZM010000008">
    <property type="protein sequence ID" value="MCS4157850.1"/>
    <property type="molecule type" value="Genomic_DNA"/>
</dbReference>
<evidence type="ECO:0000256" key="3">
    <source>
        <dbReference type="ARBA" id="ARBA00022679"/>
    </source>
</evidence>
<dbReference type="Proteomes" id="UP001155144">
    <property type="component" value="Unassembled WGS sequence"/>
</dbReference>
<evidence type="ECO:0000313" key="17">
    <source>
        <dbReference type="Proteomes" id="UP001155027"/>
    </source>
</evidence>
<dbReference type="EMBL" id="JANUAE010000003">
    <property type="protein sequence ID" value="MCS3709571.1"/>
    <property type="molecule type" value="Genomic_DNA"/>
</dbReference>
<dbReference type="SUPFAM" id="SSF48019">
    <property type="entry name" value="post-AAA+ oligomerization domain-like"/>
    <property type="match status" value="1"/>
</dbReference>
<evidence type="ECO:0000256" key="2">
    <source>
        <dbReference type="ARBA" id="ARBA00017703"/>
    </source>
</evidence>
<dbReference type="SUPFAM" id="SSF52540">
    <property type="entry name" value="P-loop containing nucleoside triphosphate hydrolases"/>
    <property type="match status" value="1"/>
</dbReference>
<dbReference type="RefSeq" id="WP_011403276.1">
    <property type="nucleotide sequence ID" value="NZ_CALTRY010000002.1"/>
</dbReference>
<organism evidence="11 17">
    <name type="scientific">Salinibacter ruber</name>
    <dbReference type="NCBI Taxonomy" id="146919"/>
    <lineage>
        <taxon>Bacteria</taxon>
        <taxon>Pseudomonadati</taxon>
        <taxon>Rhodothermota</taxon>
        <taxon>Rhodothermia</taxon>
        <taxon>Rhodothermales</taxon>
        <taxon>Salinibacteraceae</taxon>
        <taxon>Salinibacter</taxon>
    </lineage>
</organism>
<keyword evidence="3 11" id="KW-0808">Transferase</keyword>
<comment type="similarity">
    <text evidence="7">Belongs to the DNA polymerase HolA subunit family.</text>
</comment>
<dbReference type="Proteomes" id="UP001155034">
    <property type="component" value="Unassembled WGS sequence"/>
</dbReference>
<protein>
    <recommendedName>
        <fullName evidence="2">DNA polymerase III subunit delta</fullName>
        <ecNumber evidence="1">2.7.7.7</ecNumber>
    </recommendedName>
</protein>
<dbReference type="CDD" id="cd18138">
    <property type="entry name" value="HLD_clamp_pol_III_delta"/>
    <property type="match status" value="1"/>
</dbReference>
<dbReference type="Proteomes" id="UP001155027">
    <property type="component" value="Unassembled WGS sequence"/>
</dbReference>
<dbReference type="Proteomes" id="UP001155057">
    <property type="component" value="Unassembled WGS sequence"/>
</dbReference>
<dbReference type="AlphaFoldDB" id="A0A9X2PWN4"/>
<dbReference type="InterPro" id="IPR005790">
    <property type="entry name" value="DNA_polIII_delta"/>
</dbReference>
<comment type="catalytic activity">
    <reaction evidence="8">
        <text>DNA(n) + a 2'-deoxyribonucleoside 5'-triphosphate = DNA(n+1) + diphosphate</text>
        <dbReference type="Rhea" id="RHEA:22508"/>
        <dbReference type="Rhea" id="RHEA-COMP:17339"/>
        <dbReference type="Rhea" id="RHEA-COMP:17340"/>
        <dbReference type="ChEBI" id="CHEBI:33019"/>
        <dbReference type="ChEBI" id="CHEBI:61560"/>
        <dbReference type="ChEBI" id="CHEBI:173112"/>
        <dbReference type="EC" id="2.7.7.7"/>
    </reaction>
</comment>
<dbReference type="Pfam" id="PF21694">
    <property type="entry name" value="DNA_pol3_delta_C"/>
    <property type="match status" value="1"/>
</dbReference>
<evidence type="ECO:0000313" key="15">
    <source>
        <dbReference type="EMBL" id="MCS4121732.1"/>
    </source>
</evidence>
<evidence type="ECO:0000256" key="8">
    <source>
        <dbReference type="ARBA" id="ARBA00049244"/>
    </source>
</evidence>
<feature type="domain" description="DNA polymerase III delta N-terminal" evidence="9">
    <location>
        <begin position="25"/>
        <end position="138"/>
    </location>
</feature>
<dbReference type="InterPro" id="IPR027417">
    <property type="entry name" value="P-loop_NTPase"/>
</dbReference>
<dbReference type="Gene3D" id="3.40.50.300">
    <property type="entry name" value="P-loop containing nucleotide triphosphate hydrolases"/>
    <property type="match status" value="1"/>
</dbReference>
<evidence type="ECO:0000256" key="6">
    <source>
        <dbReference type="ARBA" id="ARBA00022932"/>
    </source>
</evidence>
<dbReference type="EMBL" id="JANUBL010000003">
    <property type="protein sequence ID" value="MCS4121732.1"/>
    <property type="molecule type" value="Genomic_DNA"/>
</dbReference>
<dbReference type="PANTHER" id="PTHR34388">
    <property type="entry name" value="DNA POLYMERASE III SUBUNIT DELTA"/>
    <property type="match status" value="1"/>
</dbReference>